<dbReference type="Gene3D" id="2.40.10.120">
    <property type="match status" value="1"/>
</dbReference>
<dbReference type="PANTHER" id="PTHR22939:SF129">
    <property type="entry name" value="SERINE PROTEASE HTRA2, MITOCHONDRIAL"/>
    <property type="match status" value="1"/>
</dbReference>
<sequence>MGNGFRKAIKWIWDYWRCGENKINPLGNTTREQAIALVVRTYEKFNTTISNRPFEPSVIAEEAMPAMVFIQCYDINDTLIATGSGFAIDSNGSIVTNYHVVEGCNRVTATFEDGTILDVSSVFNYDVERDIAILKVDGTNLPTVPLGDSDKVLNGQRVLAIGSPLGLSNTISEGLVSSKNREIDGLRFIQTSAPISDGSSGGALLDSNGQVIGITSAIFVEGQNLNLAIPINDLKPLLQVNRELSIDEMYEEIRLSTPFGLFSKTLSSRKIWLYWDFVEDAEYYHIYKSYGGFTNYPYTFAYNSITEDNAVYYDEEDDTWSVWAPLLVIVSDKDADEYYYEWIE</sequence>
<dbReference type="GO" id="GO:0006508">
    <property type="term" value="P:proteolysis"/>
    <property type="evidence" value="ECO:0007669"/>
    <property type="project" value="UniProtKB-KW"/>
</dbReference>
<keyword evidence="1" id="KW-0378">Hydrolase</keyword>
<dbReference type="PANTHER" id="PTHR22939">
    <property type="entry name" value="SERINE PROTEASE FAMILY S1C HTRA-RELATED"/>
    <property type="match status" value="1"/>
</dbReference>
<dbReference type="InterPro" id="IPR009003">
    <property type="entry name" value="Peptidase_S1_PA"/>
</dbReference>
<dbReference type="PRINTS" id="PR00834">
    <property type="entry name" value="PROTEASES2C"/>
</dbReference>
<dbReference type="EMBL" id="WBZB01000014">
    <property type="protein sequence ID" value="KAB3531085.1"/>
    <property type="molecule type" value="Genomic_DNA"/>
</dbReference>
<comment type="caution">
    <text evidence="1">The sequence shown here is derived from an EMBL/GenBank/DDBJ whole genome shotgun (WGS) entry which is preliminary data.</text>
</comment>
<reference evidence="1 2" key="1">
    <citation type="submission" date="2019-10" db="EMBL/GenBank/DDBJ databases">
        <title>Alkaliphilus serpentinus sp. nov. and Alkaliphilus pronyensis sp. nov., two novel anaerobic alkaliphilic species isolated from the serpentinized-hosted hydrothermal field of the Prony Bay (New Caledonia).</title>
        <authorList>
            <person name="Postec A."/>
        </authorList>
    </citation>
    <scope>NUCLEOTIDE SEQUENCE [LARGE SCALE GENOMIC DNA]</scope>
    <source>
        <strain evidence="1 2">LacT</strain>
    </source>
</reference>
<dbReference type="AlphaFoldDB" id="A0A833HPM9"/>
<dbReference type="Pfam" id="PF13365">
    <property type="entry name" value="Trypsin_2"/>
    <property type="match status" value="1"/>
</dbReference>
<organism evidence="1 2">
    <name type="scientific">Alkaliphilus serpentinus</name>
    <dbReference type="NCBI Taxonomy" id="1482731"/>
    <lineage>
        <taxon>Bacteria</taxon>
        <taxon>Bacillati</taxon>
        <taxon>Bacillota</taxon>
        <taxon>Clostridia</taxon>
        <taxon>Peptostreptococcales</taxon>
        <taxon>Natronincolaceae</taxon>
        <taxon>Alkaliphilus</taxon>
    </lineage>
</organism>
<dbReference type="InterPro" id="IPR001940">
    <property type="entry name" value="Peptidase_S1C"/>
</dbReference>
<dbReference type="Proteomes" id="UP000465601">
    <property type="component" value="Unassembled WGS sequence"/>
</dbReference>
<keyword evidence="2" id="KW-1185">Reference proteome</keyword>
<name>A0A833HPM9_9FIRM</name>
<dbReference type="SUPFAM" id="SSF50494">
    <property type="entry name" value="Trypsin-like serine proteases"/>
    <property type="match status" value="1"/>
</dbReference>
<proteinExistence type="predicted"/>
<evidence type="ECO:0000313" key="2">
    <source>
        <dbReference type="Proteomes" id="UP000465601"/>
    </source>
</evidence>
<keyword evidence="1" id="KW-0645">Protease</keyword>
<evidence type="ECO:0000313" key="1">
    <source>
        <dbReference type="EMBL" id="KAB3531085.1"/>
    </source>
</evidence>
<gene>
    <name evidence="1" type="ORF">F8153_05470</name>
</gene>
<dbReference type="GO" id="GO:0004252">
    <property type="term" value="F:serine-type endopeptidase activity"/>
    <property type="evidence" value="ECO:0007669"/>
    <property type="project" value="InterPro"/>
</dbReference>
<dbReference type="OrthoDB" id="1765023at2"/>
<dbReference type="RefSeq" id="WP_151865364.1">
    <property type="nucleotide sequence ID" value="NZ_WBZB01000014.1"/>
</dbReference>
<accession>A0A833HPM9</accession>
<protein>
    <submittedName>
        <fullName evidence="1">Serine protease</fullName>
    </submittedName>
</protein>